<evidence type="ECO:0000256" key="2">
    <source>
        <dbReference type="SAM" id="SignalP"/>
    </source>
</evidence>
<dbReference type="AlphaFoldDB" id="A0AAW7XGE1"/>
<evidence type="ECO:0000256" key="1">
    <source>
        <dbReference type="SAM" id="Phobius"/>
    </source>
</evidence>
<keyword evidence="1" id="KW-0812">Transmembrane</keyword>
<feature type="transmembrane region" description="Helical" evidence="1">
    <location>
        <begin position="40"/>
        <end position="58"/>
    </location>
</feature>
<gene>
    <name evidence="3" type="ORF">Q4490_07925</name>
</gene>
<dbReference type="Pfam" id="PF04955">
    <property type="entry name" value="HupE_UreJ"/>
    <property type="match status" value="1"/>
</dbReference>
<dbReference type="EMBL" id="JAUOPG010000004">
    <property type="protein sequence ID" value="MDO6453491.1"/>
    <property type="molecule type" value="Genomic_DNA"/>
</dbReference>
<reference evidence="3" key="1">
    <citation type="submission" date="2023-07" db="EMBL/GenBank/DDBJ databases">
        <title>Genome content predicts the carbon catabolic preferences of heterotrophic bacteria.</title>
        <authorList>
            <person name="Gralka M."/>
        </authorList>
    </citation>
    <scope>NUCLEOTIDE SEQUENCE</scope>
    <source>
        <strain evidence="3">I2M16</strain>
    </source>
</reference>
<name>A0AAW7XGE1_9GAMM</name>
<sequence length="196" mass="20514">MFPRLSLPLMTLLVAFFTPAMALAHSDMGGMGFSAGFSHPVLGLDHLLAMLSVGMLSAQMGGRALWSVPLTFVVVMLVGGVMGMMGIPLFSIELGISLSVLVLGVAIAFGRRLPTVLVMVGVSFFAVFHGYAHGQEMPSIAQPVLYALGFAAGTGVIHLVGVFMVQLFKQLKQGRALVRYCGAGIAGVGIYLLSGL</sequence>
<organism evidence="3 4">
    <name type="scientific">Neptunomonas phycophila</name>
    <dbReference type="NCBI Taxonomy" id="1572645"/>
    <lineage>
        <taxon>Bacteria</taxon>
        <taxon>Pseudomonadati</taxon>
        <taxon>Pseudomonadota</taxon>
        <taxon>Gammaproteobacteria</taxon>
        <taxon>Oceanospirillales</taxon>
        <taxon>Oceanospirillaceae</taxon>
        <taxon>Neptunomonas</taxon>
    </lineage>
</organism>
<keyword evidence="2" id="KW-0732">Signal</keyword>
<feature type="transmembrane region" description="Helical" evidence="1">
    <location>
        <begin position="65"/>
        <end position="84"/>
    </location>
</feature>
<protein>
    <submittedName>
        <fullName evidence="3">HupE/UreJ family protein</fullName>
    </submittedName>
</protein>
<evidence type="ECO:0000313" key="3">
    <source>
        <dbReference type="EMBL" id="MDO6453491.1"/>
    </source>
</evidence>
<evidence type="ECO:0000313" key="4">
    <source>
        <dbReference type="Proteomes" id="UP001169862"/>
    </source>
</evidence>
<dbReference type="InterPro" id="IPR007038">
    <property type="entry name" value="HupE_UreJ"/>
</dbReference>
<accession>A0AAW7XGE1</accession>
<feature type="transmembrane region" description="Helical" evidence="1">
    <location>
        <begin position="177"/>
        <end position="194"/>
    </location>
</feature>
<feature type="chain" id="PRO_5043913999" evidence="2">
    <location>
        <begin position="23"/>
        <end position="196"/>
    </location>
</feature>
<dbReference type="RefSeq" id="WP_303549784.1">
    <property type="nucleotide sequence ID" value="NZ_JAGDZI010000009.1"/>
</dbReference>
<dbReference type="PIRSF" id="PIRSF016919">
    <property type="entry name" value="HupE_UreJ"/>
    <property type="match status" value="1"/>
</dbReference>
<dbReference type="Proteomes" id="UP001169862">
    <property type="component" value="Unassembled WGS sequence"/>
</dbReference>
<feature type="transmembrane region" description="Helical" evidence="1">
    <location>
        <begin position="144"/>
        <end position="165"/>
    </location>
</feature>
<keyword evidence="1" id="KW-0472">Membrane</keyword>
<keyword evidence="1" id="KW-1133">Transmembrane helix</keyword>
<feature type="signal peptide" evidence="2">
    <location>
        <begin position="1"/>
        <end position="22"/>
    </location>
</feature>
<comment type="caution">
    <text evidence="3">The sequence shown here is derived from an EMBL/GenBank/DDBJ whole genome shotgun (WGS) entry which is preliminary data.</text>
</comment>
<feature type="transmembrane region" description="Helical" evidence="1">
    <location>
        <begin position="90"/>
        <end position="109"/>
    </location>
</feature>
<proteinExistence type="predicted"/>
<feature type="transmembrane region" description="Helical" evidence="1">
    <location>
        <begin position="116"/>
        <end position="132"/>
    </location>
</feature>